<dbReference type="EMBL" id="JACJVN010000012">
    <property type="protein sequence ID" value="MBB6676119.1"/>
    <property type="molecule type" value="Genomic_DNA"/>
</dbReference>
<gene>
    <name evidence="3" type="ORF">H4Q31_02140</name>
</gene>
<dbReference type="InterPro" id="IPR006164">
    <property type="entry name" value="DNA_bd_Ku70/Ku80"/>
</dbReference>
<evidence type="ECO:0000256" key="1">
    <source>
        <dbReference type="ARBA" id="ARBA00023125"/>
    </source>
</evidence>
<dbReference type="PANTHER" id="PTHR41251:SF1">
    <property type="entry name" value="NON-HOMOLOGOUS END JOINING PROTEIN KU"/>
    <property type="match status" value="1"/>
</dbReference>
<dbReference type="InterPro" id="IPR016194">
    <property type="entry name" value="SPOC-like_C_dom_sf"/>
</dbReference>
<evidence type="ECO:0000313" key="3">
    <source>
        <dbReference type="EMBL" id="MBB6676119.1"/>
    </source>
</evidence>
<keyword evidence="4" id="KW-1185">Reference proteome</keyword>
<dbReference type="Proteomes" id="UP000574133">
    <property type="component" value="Unassembled WGS sequence"/>
</dbReference>
<dbReference type="GO" id="GO:0006303">
    <property type="term" value="P:double-strand break repair via nonhomologous end joining"/>
    <property type="evidence" value="ECO:0007669"/>
    <property type="project" value="InterPro"/>
</dbReference>
<dbReference type="Pfam" id="PF02735">
    <property type="entry name" value="Ku"/>
    <property type="match status" value="1"/>
</dbReference>
<name>A0A841T7P6_9BACL</name>
<accession>A0A841T7P6</accession>
<dbReference type="InterPro" id="IPR009187">
    <property type="entry name" value="Prok_Ku"/>
</dbReference>
<evidence type="ECO:0000313" key="4">
    <source>
        <dbReference type="Proteomes" id="UP000574133"/>
    </source>
</evidence>
<proteinExistence type="predicted"/>
<comment type="caution">
    <text evidence="3">The sequence shown here is derived from an EMBL/GenBank/DDBJ whole genome shotgun (WGS) entry which is preliminary data.</text>
</comment>
<evidence type="ECO:0000259" key="2">
    <source>
        <dbReference type="Pfam" id="PF02735"/>
    </source>
</evidence>
<dbReference type="SUPFAM" id="SSF100939">
    <property type="entry name" value="SPOC domain-like"/>
    <property type="match status" value="1"/>
</dbReference>
<protein>
    <recommendedName>
        <fullName evidence="2">Ku domain-containing protein</fullName>
    </recommendedName>
</protein>
<dbReference type="GO" id="GO:0003690">
    <property type="term" value="F:double-stranded DNA binding"/>
    <property type="evidence" value="ECO:0007669"/>
    <property type="project" value="TreeGrafter"/>
</dbReference>
<organism evidence="3 4">
    <name type="scientific">Cohnella lubricantis</name>
    <dbReference type="NCBI Taxonomy" id="2163172"/>
    <lineage>
        <taxon>Bacteria</taxon>
        <taxon>Bacillati</taxon>
        <taxon>Bacillota</taxon>
        <taxon>Bacilli</taxon>
        <taxon>Bacillales</taxon>
        <taxon>Paenibacillaceae</taxon>
        <taxon>Cohnella</taxon>
    </lineage>
</organism>
<dbReference type="AlphaFoldDB" id="A0A841T7P6"/>
<dbReference type="RefSeq" id="WP_185177425.1">
    <property type="nucleotide sequence ID" value="NZ_CBCSEP010000011.1"/>
</dbReference>
<dbReference type="PANTHER" id="PTHR41251">
    <property type="entry name" value="NON-HOMOLOGOUS END JOINING PROTEIN KU"/>
    <property type="match status" value="1"/>
</dbReference>
<sequence>MDIDPIYLKKHYYVGPEQVGQQTFQILQNSLRKSKRIGIGYITLRSTEYLAAVRAMEEGIALSTLYFADEVRSTKSIYEYDEVLPDAFSQSALKAISKLVSKLTVHFDHAQYKNRHHDELIKVINSKINNQIIPHDLPDKKVEDEAESMEDIVAAIQRSIESVSRIKTPPVQEWLH</sequence>
<feature type="domain" description="Ku" evidence="2">
    <location>
        <begin position="2"/>
        <end position="74"/>
    </location>
</feature>
<reference evidence="3 4" key="1">
    <citation type="submission" date="2020-08" db="EMBL/GenBank/DDBJ databases">
        <title>Cohnella phylogeny.</title>
        <authorList>
            <person name="Dunlap C."/>
        </authorList>
    </citation>
    <scope>NUCLEOTIDE SEQUENCE [LARGE SCALE GENOMIC DNA]</scope>
    <source>
        <strain evidence="3 4">DSM 103658</strain>
    </source>
</reference>
<keyword evidence="1" id="KW-0238">DNA-binding</keyword>